<evidence type="ECO:0000256" key="1">
    <source>
        <dbReference type="SAM" id="MobiDB-lite"/>
    </source>
</evidence>
<proteinExistence type="predicted"/>
<feature type="region of interest" description="Disordered" evidence="1">
    <location>
        <begin position="202"/>
        <end position="221"/>
    </location>
</feature>
<dbReference type="VEuPathDB" id="FungiDB:AeMF1_009385"/>
<dbReference type="Proteomes" id="UP000481153">
    <property type="component" value="Unassembled WGS sequence"/>
</dbReference>
<evidence type="ECO:0000313" key="2">
    <source>
        <dbReference type="EMBL" id="KAF0742486.1"/>
    </source>
</evidence>
<dbReference type="AlphaFoldDB" id="A0A6G0XPN7"/>
<organism evidence="2 3">
    <name type="scientific">Aphanomyces euteiches</name>
    <dbReference type="NCBI Taxonomy" id="100861"/>
    <lineage>
        <taxon>Eukaryota</taxon>
        <taxon>Sar</taxon>
        <taxon>Stramenopiles</taxon>
        <taxon>Oomycota</taxon>
        <taxon>Saprolegniomycetes</taxon>
        <taxon>Saprolegniales</taxon>
        <taxon>Verrucalvaceae</taxon>
        <taxon>Aphanomyces</taxon>
    </lineage>
</organism>
<keyword evidence="3" id="KW-1185">Reference proteome</keyword>
<protein>
    <submittedName>
        <fullName evidence="2">Uncharacterized protein</fullName>
    </submittedName>
</protein>
<reference evidence="2 3" key="1">
    <citation type="submission" date="2019-07" db="EMBL/GenBank/DDBJ databases">
        <title>Genomics analysis of Aphanomyces spp. identifies a new class of oomycete effector associated with host adaptation.</title>
        <authorList>
            <person name="Gaulin E."/>
        </authorList>
    </citation>
    <scope>NUCLEOTIDE SEQUENCE [LARGE SCALE GENOMIC DNA]</scope>
    <source>
        <strain evidence="2 3">ATCC 201684</strain>
    </source>
</reference>
<gene>
    <name evidence="2" type="ORF">Ae201684_002581</name>
</gene>
<dbReference type="EMBL" id="VJMJ01000027">
    <property type="protein sequence ID" value="KAF0742486.1"/>
    <property type="molecule type" value="Genomic_DNA"/>
</dbReference>
<accession>A0A6G0XPN7</accession>
<name>A0A6G0XPN7_9STRA</name>
<evidence type="ECO:0000313" key="3">
    <source>
        <dbReference type="Proteomes" id="UP000481153"/>
    </source>
</evidence>
<sequence length="292" mass="33431">MDGRQAQLLQELATLQLNVFEEQVKIFHEQVEGCIAITGTHPLTQENASSVCTVQGTDWKKYSRALPSPLLSETLATIVFGVCNSEGYIESSELLQWAFEKVKQADLNTSDRIHFLFLLLHTLEKRKHNKRTMKEDDFRAMRVHYEDNLDMLMGWVQASVPYLNSDSRDQDLVHIVLQLVTKFPPSKQSEKQKLATTLRDLRSQAKNLRAPNGSSERREPDELNEILAHVSLKKKDLKNAPVFKATLRANGGTFCQKKSELECAQYILKRCHNDGFDWRLSLVLKSDEDENT</sequence>
<comment type="caution">
    <text evidence="2">The sequence shown here is derived from an EMBL/GenBank/DDBJ whole genome shotgun (WGS) entry which is preliminary data.</text>
</comment>